<dbReference type="Pfam" id="PF05553">
    <property type="entry name" value="DUF761"/>
    <property type="match status" value="1"/>
</dbReference>
<evidence type="ECO:0008006" key="4">
    <source>
        <dbReference type="Google" id="ProtNLM"/>
    </source>
</evidence>
<dbReference type="InterPro" id="IPR008480">
    <property type="entry name" value="DUF761_pln"/>
</dbReference>
<keyword evidence="3" id="KW-1185">Reference proteome</keyword>
<sequence length="98" mass="11092">MKRSTKSPLSHNNINTKNLQIGVQERDPMASLNKTDVVLPLAKVVVPVTKAVEEKNKPPKAADIDQSAEEFIMKFRNQLKIQRMESIDNYNKMLARGT</sequence>
<dbReference type="PANTHER" id="PTHR33098:SF15">
    <property type="entry name" value="DUF761 DOMAIN PROTEIN"/>
    <property type="match status" value="1"/>
</dbReference>
<proteinExistence type="predicted"/>
<dbReference type="AlphaFoldDB" id="A0AAU9MFZ2"/>
<evidence type="ECO:0000313" key="2">
    <source>
        <dbReference type="EMBL" id="CAH1425622.1"/>
    </source>
</evidence>
<gene>
    <name evidence="2" type="ORF">LVIROSA_LOCUS12752</name>
</gene>
<protein>
    <recommendedName>
        <fullName evidence="4">DUF4408 domain-containing protein</fullName>
    </recommendedName>
</protein>
<comment type="caution">
    <text evidence="2">The sequence shown here is derived from an EMBL/GenBank/DDBJ whole genome shotgun (WGS) entry which is preliminary data.</text>
</comment>
<dbReference type="EMBL" id="CAKMRJ010002223">
    <property type="protein sequence ID" value="CAH1425622.1"/>
    <property type="molecule type" value="Genomic_DNA"/>
</dbReference>
<dbReference type="PANTHER" id="PTHR33098">
    <property type="entry name" value="COTTON FIBER (DUF761)"/>
    <property type="match status" value="1"/>
</dbReference>
<feature type="compositionally biased region" description="Polar residues" evidence="1">
    <location>
        <begin position="1"/>
        <end position="21"/>
    </location>
</feature>
<accession>A0AAU9MFZ2</accession>
<evidence type="ECO:0000256" key="1">
    <source>
        <dbReference type="SAM" id="MobiDB-lite"/>
    </source>
</evidence>
<evidence type="ECO:0000313" key="3">
    <source>
        <dbReference type="Proteomes" id="UP001157418"/>
    </source>
</evidence>
<reference evidence="2 3" key="1">
    <citation type="submission" date="2022-01" db="EMBL/GenBank/DDBJ databases">
        <authorList>
            <person name="Xiong W."/>
            <person name="Schranz E."/>
        </authorList>
    </citation>
    <scope>NUCLEOTIDE SEQUENCE [LARGE SCALE GENOMIC DNA]</scope>
</reference>
<name>A0AAU9MFZ2_9ASTR</name>
<organism evidence="2 3">
    <name type="scientific">Lactuca virosa</name>
    <dbReference type="NCBI Taxonomy" id="75947"/>
    <lineage>
        <taxon>Eukaryota</taxon>
        <taxon>Viridiplantae</taxon>
        <taxon>Streptophyta</taxon>
        <taxon>Embryophyta</taxon>
        <taxon>Tracheophyta</taxon>
        <taxon>Spermatophyta</taxon>
        <taxon>Magnoliopsida</taxon>
        <taxon>eudicotyledons</taxon>
        <taxon>Gunneridae</taxon>
        <taxon>Pentapetalae</taxon>
        <taxon>asterids</taxon>
        <taxon>campanulids</taxon>
        <taxon>Asterales</taxon>
        <taxon>Asteraceae</taxon>
        <taxon>Cichorioideae</taxon>
        <taxon>Cichorieae</taxon>
        <taxon>Lactucinae</taxon>
        <taxon>Lactuca</taxon>
    </lineage>
</organism>
<dbReference type="Proteomes" id="UP001157418">
    <property type="component" value="Unassembled WGS sequence"/>
</dbReference>
<feature type="region of interest" description="Disordered" evidence="1">
    <location>
        <begin position="1"/>
        <end position="22"/>
    </location>
</feature>